<dbReference type="RefSeq" id="WP_386733941.1">
    <property type="nucleotide sequence ID" value="NZ_JBHRXI010000002.1"/>
</dbReference>
<comment type="subcellular location">
    <subcellularLocation>
        <location evidence="1 9">Cell inner membrane</location>
        <topology evidence="1 9">Multi-pass membrane protein</topology>
    </subcellularLocation>
</comment>
<dbReference type="Pfam" id="PF04290">
    <property type="entry name" value="DctQ"/>
    <property type="match status" value="1"/>
</dbReference>
<evidence type="ECO:0000256" key="7">
    <source>
        <dbReference type="ARBA" id="ARBA00023136"/>
    </source>
</evidence>
<feature type="transmembrane region" description="Helical" evidence="9">
    <location>
        <begin position="130"/>
        <end position="152"/>
    </location>
</feature>
<name>A0ABV7TB65_9RHOB</name>
<keyword evidence="4 9" id="KW-0997">Cell inner membrane</keyword>
<dbReference type="InterPro" id="IPR055348">
    <property type="entry name" value="DctQ"/>
</dbReference>
<keyword evidence="6 9" id="KW-1133">Transmembrane helix</keyword>
<dbReference type="Proteomes" id="UP001595629">
    <property type="component" value="Unassembled WGS sequence"/>
</dbReference>
<dbReference type="PANTHER" id="PTHR35011:SF10">
    <property type="entry name" value="TRAP TRANSPORTER SMALL PERMEASE PROTEIN"/>
    <property type="match status" value="1"/>
</dbReference>
<evidence type="ECO:0000256" key="2">
    <source>
        <dbReference type="ARBA" id="ARBA00022448"/>
    </source>
</evidence>
<evidence type="ECO:0000256" key="1">
    <source>
        <dbReference type="ARBA" id="ARBA00004429"/>
    </source>
</evidence>
<evidence type="ECO:0000259" key="10">
    <source>
        <dbReference type="Pfam" id="PF04290"/>
    </source>
</evidence>
<feature type="domain" description="Tripartite ATP-independent periplasmic transporters DctQ component" evidence="10">
    <location>
        <begin position="24"/>
        <end position="155"/>
    </location>
</feature>
<dbReference type="EMBL" id="JBHRXI010000002">
    <property type="protein sequence ID" value="MFC3612749.1"/>
    <property type="molecule type" value="Genomic_DNA"/>
</dbReference>
<feature type="transmembrane region" description="Helical" evidence="9">
    <location>
        <begin position="87"/>
        <end position="108"/>
    </location>
</feature>
<evidence type="ECO:0000256" key="9">
    <source>
        <dbReference type="RuleBase" id="RU369079"/>
    </source>
</evidence>
<evidence type="ECO:0000313" key="11">
    <source>
        <dbReference type="EMBL" id="MFC3612749.1"/>
    </source>
</evidence>
<evidence type="ECO:0000256" key="6">
    <source>
        <dbReference type="ARBA" id="ARBA00022989"/>
    </source>
</evidence>
<evidence type="ECO:0000256" key="3">
    <source>
        <dbReference type="ARBA" id="ARBA00022475"/>
    </source>
</evidence>
<evidence type="ECO:0000256" key="8">
    <source>
        <dbReference type="ARBA" id="ARBA00038436"/>
    </source>
</evidence>
<dbReference type="PANTHER" id="PTHR35011">
    <property type="entry name" value="2,3-DIKETO-L-GULONATE TRAP TRANSPORTER SMALL PERMEASE PROTEIN YIAM"/>
    <property type="match status" value="1"/>
</dbReference>
<comment type="similarity">
    <text evidence="8 9">Belongs to the TRAP transporter small permease family.</text>
</comment>
<keyword evidence="3" id="KW-1003">Cell membrane</keyword>
<comment type="subunit">
    <text evidence="9">The complex comprises the extracytoplasmic solute receptor protein and the two transmembrane proteins.</text>
</comment>
<evidence type="ECO:0000313" key="12">
    <source>
        <dbReference type="Proteomes" id="UP001595629"/>
    </source>
</evidence>
<gene>
    <name evidence="11" type="ORF">ACFORG_03160</name>
</gene>
<comment type="function">
    <text evidence="9">Part of the tripartite ATP-independent periplasmic (TRAP) transport system.</text>
</comment>
<accession>A0ABV7TB65</accession>
<keyword evidence="2 9" id="KW-0813">Transport</keyword>
<dbReference type="InterPro" id="IPR007387">
    <property type="entry name" value="TRAP_DctQ"/>
</dbReference>
<keyword evidence="5 9" id="KW-0812">Transmembrane</keyword>
<keyword evidence="7 9" id="KW-0472">Membrane</keyword>
<feature type="transmembrane region" description="Helical" evidence="9">
    <location>
        <begin position="48"/>
        <end position="66"/>
    </location>
</feature>
<feature type="transmembrane region" description="Helical" evidence="9">
    <location>
        <begin position="12"/>
        <end position="36"/>
    </location>
</feature>
<evidence type="ECO:0000256" key="5">
    <source>
        <dbReference type="ARBA" id="ARBA00022692"/>
    </source>
</evidence>
<keyword evidence="12" id="KW-1185">Reference proteome</keyword>
<proteinExistence type="inferred from homology"/>
<sequence length="178" mass="19237">MGTILNALSRFEALIMGCLAAVAILLAVYEVAARYLMPSMLTDWGGEVIVYLMICAVLLGGGSLVSSGQHVRADLFIRKAPKPLRRAAEISSLVAGLAYCGIIAWYGVDMVEFARMIDIRSDSSLQFPQWIFYSVLPIAFASMALRFALLLWRALFLGQAAYPADPLHGHPGQSAGVA</sequence>
<evidence type="ECO:0000256" key="4">
    <source>
        <dbReference type="ARBA" id="ARBA00022519"/>
    </source>
</evidence>
<protein>
    <recommendedName>
        <fullName evidence="9">TRAP transporter small permease protein</fullName>
    </recommendedName>
</protein>
<organism evidence="11 12">
    <name type="scientific">Lutimaribacter marinistellae</name>
    <dbReference type="NCBI Taxonomy" id="1820329"/>
    <lineage>
        <taxon>Bacteria</taxon>
        <taxon>Pseudomonadati</taxon>
        <taxon>Pseudomonadota</taxon>
        <taxon>Alphaproteobacteria</taxon>
        <taxon>Rhodobacterales</taxon>
        <taxon>Roseobacteraceae</taxon>
        <taxon>Lutimaribacter</taxon>
    </lineage>
</organism>
<comment type="caution">
    <text evidence="11">The sequence shown here is derived from an EMBL/GenBank/DDBJ whole genome shotgun (WGS) entry which is preliminary data.</text>
</comment>
<reference evidence="12" key="1">
    <citation type="journal article" date="2019" name="Int. J. Syst. Evol. Microbiol.">
        <title>The Global Catalogue of Microorganisms (GCM) 10K type strain sequencing project: providing services to taxonomists for standard genome sequencing and annotation.</title>
        <authorList>
            <consortium name="The Broad Institute Genomics Platform"/>
            <consortium name="The Broad Institute Genome Sequencing Center for Infectious Disease"/>
            <person name="Wu L."/>
            <person name="Ma J."/>
        </authorList>
    </citation>
    <scope>NUCLEOTIDE SEQUENCE [LARGE SCALE GENOMIC DNA]</scope>
    <source>
        <strain evidence="12">KCTC 42911</strain>
    </source>
</reference>